<feature type="region of interest" description="Disordered" evidence="11">
    <location>
        <begin position="1"/>
        <end position="29"/>
    </location>
</feature>
<evidence type="ECO:0000256" key="3">
    <source>
        <dbReference type="ARBA" id="ARBA00022527"/>
    </source>
</evidence>
<feature type="compositionally biased region" description="Polar residues" evidence="11">
    <location>
        <begin position="147"/>
        <end position="157"/>
    </location>
</feature>
<dbReference type="SMART" id="SM00455">
    <property type="entry name" value="RBD"/>
    <property type="match status" value="1"/>
</dbReference>
<dbReference type="PROSITE" id="PS50898">
    <property type="entry name" value="RBD"/>
    <property type="match status" value="1"/>
</dbReference>
<feature type="region of interest" description="Disordered" evidence="11">
    <location>
        <begin position="147"/>
        <end position="221"/>
    </location>
</feature>
<accession>A0A979FI23</accession>
<proteinExistence type="inferred from homology"/>
<protein>
    <recommendedName>
        <fullName evidence="2">non-specific serine/threonine protein kinase</fullName>
        <ecNumber evidence="2">2.7.11.1</ecNumber>
    </recommendedName>
</protein>
<keyword evidence="9 10" id="KW-0067">ATP-binding</keyword>
<evidence type="ECO:0000256" key="5">
    <source>
        <dbReference type="ARBA" id="ARBA00022723"/>
    </source>
</evidence>
<dbReference type="PROSITE" id="PS00479">
    <property type="entry name" value="ZF_DAG_PE_1"/>
    <property type="match status" value="1"/>
</dbReference>
<dbReference type="PROSITE" id="PS50081">
    <property type="entry name" value="ZF_DAG_PE_2"/>
    <property type="match status" value="1"/>
</dbReference>
<keyword evidence="7 16" id="KW-0418">Kinase</keyword>
<feature type="domain" description="Phorbol-ester/DAG-type" evidence="13">
    <location>
        <begin position="303"/>
        <end position="349"/>
    </location>
</feature>
<evidence type="ECO:0000256" key="10">
    <source>
        <dbReference type="PROSITE-ProRule" id="PRU10141"/>
    </source>
</evidence>
<evidence type="ECO:0000259" key="13">
    <source>
        <dbReference type="PROSITE" id="PS50081"/>
    </source>
</evidence>
<feature type="compositionally biased region" description="Basic residues" evidence="11">
    <location>
        <begin position="405"/>
        <end position="421"/>
    </location>
</feature>
<dbReference type="CDD" id="cd01816">
    <property type="entry name" value="RBD_RAF"/>
    <property type="match status" value="1"/>
</dbReference>
<dbReference type="GeneID" id="108679261"/>
<dbReference type="InterPro" id="IPR001245">
    <property type="entry name" value="Ser-Thr/Tyr_kinase_cat_dom"/>
</dbReference>
<dbReference type="PANTHER" id="PTHR44329">
    <property type="entry name" value="SERINE/THREONINE-PROTEIN KINASE TNNI3K-RELATED"/>
    <property type="match status" value="1"/>
</dbReference>
<dbReference type="FunFam" id="3.30.200.20:FF:000024">
    <property type="entry name" value="B-Raf proto-oncogene serine/threonine-protein kinase"/>
    <property type="match status" value="1"/>
</dbReference>
<dbReference type="PROSITE" id="PS00107">
    <property type="entry name" value="PROTEIN_KINASE_ATP"/>
    <property type="match status" value="1"/>
</dbReference>
<dbReference type="SUPFAM" id="SSF57889">
    <property type="entry name" value="Cysteine-rich domain"/>
    <property type="match status" value="1"/>
</dbReference>
<sequence>MVVKMSWVDQRNRRNSPLSPPTTPEEDFKTMEPDTLMGELENIRSIILFTKKYIDDINSRFAGIKHPPPLYLSEYQELTGKLHKFEAREQEILEHLGGEVLSRQDEAQSEEDVTFGCSGGSLVSSVSTGYFGDTEASELGLSYPSVANATQNSTSPPQHGDSGQIYQTGKPPPLSYHAGDDAALLDPTTPTPSQTGAVMYTSDEGCGSGSSSLRSTPQSPRRAVVKAHLPNQQRTIVQIHPGRTLRYALSKALSLRKLSPELCSVYKAHPKALLSWDQDIALVEGDEIIVELKEKFPVTTSISHNFIRRTFFSLAFCDSCRKLLFHGFVCRTCGYRFHQRCSFHVPSLCQDHRMTNNIYQHLLAQQSNNPAGILNTCTSYSTSSGYYYLDGLAGTYNLHPTTGSSRHHHHQQHHHQHHHNHHMEASQSTNIHGGARSAPAPLAPRDRSSSAPNVCCNLVNPASLSDASSLARLKTYAPPSPGYLAGGAPNMASSGGGSPPPSSGQGCDGTSQGSHSAQASPTNTLKQVRPRARSADETVSGKKIRQSSFKDASAEDFEIPRKEVLVGMRIGSGSFGTVHRGHWHGLVAVKTLNFKDPTPAQYNAFKNEVAVLKRTRHVNILLFMGWIKTPELAIVTQWCEGSSLYKHLHVQETKFPLKTLIDIACQTSQGMDYLHAKNIIHRDLKSNNIFLHDDYTVKIGDFGLATVKEGRWNQESGSGRQPSGSILWMAPEVIRMEQESPYSFQSDVYAFGIVLFELFSGTLPYANSSSKDQILFRVGCGLLRPDTSLLRSDTPKPIRRLLNDCIKFAYDDRPLFPQILANLESIVRSLPKLHRSASEPILTRSHLNDDFMYMCASPKTPMNTGGFLFTTGNI</sequence>
<dbReference type="InterPro" id="IPR011009">
    <property type="entry name" value="Kinase-like_dom_sf"/>
</dbReference>
<dbReference type="InterPro" id="IPR008271">
    <property type="entry name" value="Ser/Thr_kinase_AS"/>
</dbReference>
<evidence type="ECO:0000313" key="15">
    <source>
        <dbReference type="Proteomes" id="UP000694843"/>
    </source>
</evidence>
<keyword evidence="8" id="KW-0862">Zinc</keyword>
<dbReference type="GO" id="GO:0006950">
    <property type="term" value="P:response to stress"/>
    <property type="evidence" value="ECO:0007669"/>
    <property type="project" value="UniProtKB-ARBA"/>
</dbReference>
<dbReference type="InterPro" id="IPR002219">
    <property type="entry name" value="PKC_DAG/PE"/>
</dbReference>
<evidence type="ECO:0000256" key="1">
    <source>
        <dbReference type="ARBA" id="ARBA00010507"/>
    </source>
</evidence>
<keyword evidence="5" id="KW-0479">Metal-binding</keyword>
<dbReference type="CDD" id="cd20811">
    <property type="entry name" value="C1_Raf"/>
    <property type="match status" value="1"/>
</dbReference>
<dbReference type="SMART" id="SM00220">
    <property type="entry name" value="S_TKc"/>
    <property type="match status" value="1"/>
</dbReference>
<feature type="domain" description="RBD" evidence="14">
    <location>
        <begin position="223"/>
        <end position="293"/>
    </location>
</feature>
<evidence type="ECO:0000259" key="12">
    <source>
        <dbReference type="PROSITE" id="PS50011"/>
    </source>
</evidence>
<dbReference type="Gene3D" id="3.10.20.90">
    <property type="entry name" value="Phosphatidylinositol 3-kinase Catalytic Subunit, Chain A, domain 1"/>
    <property type="match status" value="1"/>
</dbReference>
<keyword evidence="6 10" id="KW-0547">Nucleotide-binding</keyword>
<dbReference type="GO" id="GO:0004709">
    <property type="term" value="F:MAP kinase kinase kinase activity"/>
    <property type="evidence" value="ECO:0007669"/>
    <property type="project" value="TreeGrafter"/>
</dbReference>
<feature type="region of interest" description="Disordered" evidence="11">
    <location>
        <begin position="487"/>
        <end position="552"/>
    </location>
</feature>
<dbReference type="CDD" id="cd14062">
    <property type="entry name" value="STKc_Raf"/>
    <property type="match status" value="1"/>
</dbReference>
<name>A0A979FI23_HYAAZ</name>
<dbReference type="Pfam" id="PF02196">
    <property type="entry name" value="RBD"/>
    <property type="match status" value="1"/>
</dbReference>
<dbReference type="GO" id="GO:0046872">
    <property type="term" value="F:metal ion binding"/>
    <property type="evidence" value="ECO:0007669"/>
    <property type="project" value="UniProtKB-KW"/>
</dbReference>
<feature type="binding site" evidence="10">
    <location>
        <position position="590"/>
    </location>
    <ligand>
        <name>ATP</name>
        <dbReference type="ChEBI" id="CHEBI:30616"/>
    </ligand>
</feature>
<evidence type="ECO:0000313" key="16">
    <source>
        <dbReference type="RefSeq" id="XP_047736600.1"/>
    </source>
</evidence>
<dbReference type="Pfam" id="PF00130">
    <property type="entry name" value="C1_1"/>
    <property type="match status" value="1"/>
</dbReference>
<evidence type="ECO:0000256" key="4">
    <source>
        <dbReference type="ARBA" id="ARBA00022679"/>
    </source>
</evidence>
<feature type="compositionally biased region" description="Polar residues" evidence="11">
    <location>
        <begin position="209"/>
        <end position="219"/>
    </location>
</feature>
<evidence type="ECO:0000256" key="2">
    <source>
        <dbReference type="ARBA" id="ARBA00012513"/>
    </source>
</evidence>
<dbReference type="SUPFAM" id="SSF54236">
    <property type="entry name" value="Ubiquitin-like"/>
    <property type="match status" value="1"/>
</dbReference>
<dbReference type="InterPro" id="IPR017441">
    <property type="entry name" value="Protein_kinase_ATP_BS"/>
</dbReference>
<dbReference type="GO" id="GO:0005524">
    <property type="term" value="F:ATP binding"/>
    <property type="evidence" value="ECO:0007669"/>
    <property type="project" value="UniProtKB-UniRule"/>
</dbReference>
<dbReference type="SUPFAM" id="SSF56112">
    <property type="entry name" value="Protein kinase-like (PK-like)"/>
    <property type="match status" value="1"/>
</dbReference>
<dbReference type="AlphaFoldDB" id="A0A979FI23"/>
<dbReference type="PROSITE" id="PS00108">
    <property type="entry name" value="PROTEIN_KINASE_ST"/>
    <property type="match status" value="1"/>
</dbReference>
<keyword evidence="15" id="KW-1185">Reference proteome</keyword>
<keyword evidence="3" id="KW-0723">Serine/threonine-protein kinase</keyword>
<dbReference type="PROSITE" id="PS50011">
    <property type="entry name" value="PROTEIN_KINASE_DOM"/>
    <property type="match status" value="1"/>
</dbReference>
<dbReference type="InterPro" id="IPR029071">
    <property type="entry name" value="Ubiquitin-like_domsf"/>
</dbReference>
<feature type="domain" description="Protein kinase" evidence="12">
    <location>
        <begin position="564"/>
        <end position="827"/>
    </location>
</feature>
<feature type="compositionally biased region" description="Polar residues" evidence="11">
    <location>
        <begin position="508"/>
        <end position="526"/>
    </location>
</feature>
<keyword evidence="4" id="KW-0808">Transferase</keyword>
<comment type="similarity">
    <text evidence="1">Belongs to the protein kinase superfamily. TKL Ser/Thr protein kinase family. RAF subfamily.</text>
</comment>
<dbReference type="InterPro" id="IPR046349">
    <property type="entry name" value="C1-like_sf"/>
</dbReference>
<dbReference type="Gene3D" id="1.10.510.10">
    <property type="entry name" value="Transferase(Phosphotransferase) domain 1"/>
    <property type="match status" value="1"/>
</dbReference>
<dbReference type="InterPro" id="IPR051681">
    <property type="entry name" value="Ser/Thr_Kinases-Pseudokinases"/>
</dbReference>
<evidence type="ECO:0000256" key="9">
    <source>
        <dbReference type="ARBA" id="ARBA00022840"/>
    </source>
</evidence>
<dbReference type="EC" id="2.7.11.1" evidence="2"/>
<dbReference type="Pfam" id="PF07714">
    <property type="entry name" value="PK_Tyr_Ser-Thr"/>
    <property type="match status" value="1"/>
</dbReference>
<evidence type="ECO:0000259" key="14">
    <source>
        <dbReference type="PROSITE" id="PS50898"/>
    </source>
</evidence>
<reference evidence="16" key="1">
    <citation type="submission" date="2025-08" db="UniProtKB">
        <authorList>
            <consortium name="RefSeq"/>
        </authorList>
    </citation>
    <scope>IDENTIFICATION</scope>
    <source>
        <tissue evidence="16">Whole organism</tissue>
    </source>
</reference>
<dbReference type="Proteomes" id="UP000694843">
    <property type="component" value="Unplaced"/>
</dbReference>
<evidence type="ECO:0000256" key="7">
    <source>
        <dbReference type="ARBA" id="ARBA00022777"/>
    </source>
</evidence>
<dbReference type="Gene3D" id="3.30.60.20">
    <property type="match status" value="1"/>
</dbReference>
<feature type="region of interest" description="Disordered" evidence="11">
    <location>
        <begin position="399"/>
        <end position="450"/>
    </location>
</feature>
<dbReference type="PANTHER" id="PTHR44329:SF262">
    <property type="entry name" value="RAF HOMOLOG SERINE_THREONINE-PROTEIN KINASE RAF"/>
    <property type="match status" value="1"/>
</dbReference>
<evidence type="ECO:0000256" key="11">
    <source>
        <dbReference type="SAM" id="MobiDB-lite"/>
    </source>
</evidence>
<dbReference type="RefSeq" id="XP_047736600.1">
    <property type="nucleotide sequence ID" value="XM_047880644.1"/>
</dbReference>
<dbReference type="InterPro" id="IPR000719">
    <property type="entry name" value="Prot_kinase_dom"/>
</dbReference>
<evidence type="ECO:0000256" key="6">
    <source>
        <dbReference type="ARBA" id="ARBA00022741"/>
    </source>
</evidence>
<organism evidence="15 16">
    <name type="scientific">Hyalella azteca</name>
    <name type="common">Amphipod</name>
    <dbReference type="NCBI Taxonomy" id="294128"/>
    <lineage>
        <taxon>Eukaryota</taxon>
        <taxon>Metazoa</taxon>
        <taxon>Ecdysozoa</taxon>
        <taxon>Arthropoda</taxon>
        <taxon>Crustacea</taxon>
        <taxon>Multicrustacea</taxon>
        <taxon>Malacostraca</taxon>
        <taxon>Eumalacostraca</taxon>
        <taxon>Peracarida</taxon>
        <taxon>Amphipoda</taxon>
        <taxon>Senticaudata</taxon>
        <taxon>Talitrida</taxon>
        <taxon>Talitroidea</taxon>
        <taxon>Hyalellidae</taxon>
        <taxon>Hyalella</taxon>
    </lineage>
</organism>
<evidence type="ECO:0000256" key="8">
    <source>
        <dbReference type="ARBA" id="ARBA00022833"/>
    </source>
</evidence>
<dbReference type="SMART" id="SM00109">
    <property type="entry name" value="C1"/>
    <property type="match status" value="1"/>
</dbReference>
<dbReference type="Gene3D" id="3.30.200.20">
    <property type="entry name" value="Phosphorylase Kinase, domain 1"/>
    <property type="match status" value="1"/>
</dbReference>
<gene>
    <name evidence="16" type="primary">LOC108679261</name>
</gene>
<dbReference type="InterPro" id="IPR003116">
    <property type="entry name" value="RBD_dom"/>
</dbReference>